<dbReference type="InterPro" id="IPR020056">
    <property type="entry name" value="Rbsml_bL25/Gln-tRNA_synth_N"/>
</dbReference>
<keyword evidence="2 5" id="KW-0694">RNA-binding</keyword>
<sequence>MAQSELNVTNRDRTGKGVARTLRREGLIPATVYGRGLEPCSIIVEPKALKTAIATEAGWNTLITLKGEGSFSGKVVILKDMQVDAIRRNMKHADFQVVDMKKKIHVMVPVHTLGKPEGEKVGGIMQVIRHELEVVCLPTAIPSAIEVDVTAMKIGDVLHIEDIALPAGIEVPHEVNFTVIILSSPTVEEEETEEAEGAEEA</sequence>
<dbReference type="NCBIfam" id="TIGR00731">
    <property type="entry name" value="bL25_bact_ctc"/>
    <property type="match status" value="1"/>
</dbReference>
<dbReference type="RefSeq" id="WP_053551434.1">
    <property type="nucleotide sequence ID" value="NZ_CP010802.1"/>
</dbReference>
<reference evidence="8 9" key="1">
    <citation type="submission" date="2015-07" db="EMBL/GenBank/DDBJ databases">
        <title>Isolation and Genomic Characterization of a Novel Halophilic Metal-Reducing Deltaproteobacterium from the Deep Subsurface.</title>
        <authorList>
            <person name="Badalamenti J.P."/>
            <person name="Summers Z.M."/>
            <person name="Gralnick J.A."/>
            <person name="Bond D.R."/>
        </authorList>
    </citation>
    <scope>NUCLEOTIDE SEQUENCE [LARGE SCALE GENOMIC DNA]</scope>
    <source>
        <strain evidence="8 9">WTL</strain>
    </source>
</reference>
<dbReference type="Pfam" id="PF14693">
    <property type="entry name" value="Ribosomal_TL5_C"/>
    <property type="match status" value="1"/>
</dbReference>
<dbReference type="InterPro" id="IPR020057">
    <property type="entry name" value="Ribosomal_bL25_b-dom"/>
</dbReference>
<protein>
    <recommendedName>
        <fullName evidence="5">Large ribosomal subunit protein bL25</fullName>
    </recommendedName>
    <alternativeName>
        <fullName evidence="5">General stress protein CTC</fullName>
    </alternativeName>
</protein>
<dbReference type="GO" id="GO:0022625">
    <property type="term" value="C:cytosolic large ribosomal subunit"/>
    <property type="evidence" value="ECO:0007669"/>
    <property type="project" value="TreeGrafter"/>
</dbReference>
<evidence type="ECO:0000259" key="7">
    <source>
        <dbReference type="Pfam" id="PF14693"/>
    </source>
</evidence>
<dbReference type="EMBL" id="CP010802">
    <property type="protein sequence ID" value="ALC17428.1"/>
    <property type="molecule type" value="Genomic_DNA"/>
</dbReference>
<evidence type="ECO:0000313" key="8">
    <source>
        <dbReference type="EMBL" id="ALC17428.1"/>
    </source>
</evidence>
<evidence type="ECO:0000313" key="9">
    <source>
        <dbReference type="Proteomes" id="UP000057158"/>
    </source>
</evidence>
<proteinExistence type="inferred from homology"/>
<keyword evidence="3 5" id="KW-0689">Ribosomal protein</keyword>
<feature type="domain" description="Large ribosomal subunit protein bL25 L25" evidence="6">
    <location>
        <begin position="6"/>
        <end position="95"/>
    </location>
</feature>
<organism evidence="8 9">
    <name type="scientific">Desulfuromonas soudanensis</name>
    <dbReference type="NCBI Taxonomy" id="1603606"/>
    <lineage>
        <taxon>Bacteria</taxon>
        <taxon>Pseudomonadati</taxon>
        <taxon>Thermodesulfobacteriota</taxon>
        <taxon>Desulfuromonadia</taxon>
        <taxon>Desulfuromonadales</taxon>
        <taxon>Desulfuromonadaceae</taxon>
        <taxon>Desulfuromonas</taxon>
    </lineage>
</organism>
<comment type="function">
    <text evidence="5">This is one of the proteins that binds to the 5S RNA in the ribosome where it forms part of the central protuberance.</text>
</comment>
<evidence type="ECO:0000256" key="3">
    <source>
        <dbReference type="ARBA" id="ARBA00022980"/>
    </source>
</evidence>
<dbReference type="OrthoDB" id="9786489at2"/>
<dbReference type="Gene3D" id="2.40.240.10">
    <property type="entry name" value="Ribosomal Protein L25, Chain P"/>
    <property type="match status" value="1"/>
</dbReference>
<dbReference type="NCBIfam" id="NF004128">
    <property type="entry name" value="PRK05618.1-2"/>
    <property type="match status" value="1"/>
</dbReference>
<dbReference type="PANTHER" id="PTHR33284">
    <property type="entry name" value="RIBOSOMAL PROTEIN L25/GLN-TRNA SYNTHETASE, ANTI-CODON-BINDING DOMAIN-CONTAINING PROTEIN"/>
    <property type="match status" value="1"/>
</dbReference>
<dbReference type="Proteomes" id="UP000057158">
    <property type="component" value="Chromosome"/>
</dbReference>
<evidence type="ECO:0000256" key="4">
    <source>
        <dbReference type="ARBA" id="ARBA00023274"/>
    </source>
</evidence>
<accession>A0A0M4CYB7</accession>
<dbReference type="SUPFAM" id="SSF50715">
    <property type="entry name" value="Ribosomal protein L25-like"/>
    <property type="match status" value="1"/>
</dbReference>
<gene>
    <name evidence="5 8" type="primary">rplY</name>
    <name evidence="5" type="synonym">ctc</name>
    <name evidence="8" type="ORF">DSOUD_2677</name>
</gene>
<dbReference type="AlphaFoldDB" id="A0A0M4CYB7"/>
<feature type="domain" description="Large ribosomal subunit protein bL25 beta" evidence="7">
    <location>
        <begin position="103"/>
        <end position="185"/>
    </location>
</feature>
<dbReference type="PANTHER" id="PTHR33284:SF1">
    <property type="entry name" value="RIBOSOMAL PROTEIN L25_GLN-TRNA SYNTHETASE, ANTI-CODON-BINDING DOMAIN-CONTAINING PROTEIN"/>
    <property type="match status" value="1"/>
</dbReference>
<dbReference type="GO" id="GO:0006412">
    <property type="term" value="P:translation"/>
    <property type="evidence" value="ECO:0007669"/>
    <property type="project" value="UniProtKB-UniRule"/>
</dbReference>
<comment type="subunit">
    <text evidence="5">Part of the 50S ribosomal subunit; part of the 5S rRNA/L5/L18/L25 subcomplex. Contacts the 5S rRNA. Binds to the 5S rRNA independently of L5 and L18.</text>
</comment>
<dbReference type="InterPro" id="IPR037121">
    <property type="entry name" value="Ribosomal_bL25_C"/>
</dbReference>
<name>A0A0M4CYB7_9BACT</name>
<evidence type="ECO:0000256" key="1">
    <source>
        <dbReference type="ARBA" id="ARBA00022730"/>
    </source>
</evidence>
<evidence type="ECO:0000256" key="2">
    <source>
        <dbReference type="ARBA" id="ARBA00022884"/>
    </source>
</evidence>
<dbReference type="GO" id="GO:0008097">
    <property type="term" value="F:5S rRNA binding"/>
    <property type="evidence" value="ECO:0007669"/>
    <property type="project" value="InterPro"/>
</dbReference>
<comment type="similarity">
    <text evidence="5">Belongs to the bacterial ribosomal protein bL25 family. CTC subfamily.</text>
</comment>
<dbReference type="HAMAP" id="MF_01334">
    <property type="entry name" value="Ribosomal_bL25_CTC"/>
    <property type="match status" value="1"/>
</dbReference>
<dbReference type="Pfam" id="PF01386">
    <property type="entry name" value="Ribosomal_L25p"/>
    <property type="match status" value="1"/>
</dbReference>
<dbReference type="Gene3D" id="2.170.120.20">
    <property type="entry name" value="Ribosomal protein L25, beta domain"/>
    <property type="match status" value="1"/>
</dbReference>
<dbReference type="InterPro" id="IPR011035">
    <property type="entry name" value="Ribosomal_bL25/Gln-tRNA_synth"/>
</dbReference>
<evidence type="ECO:0000256" key="5">
    <source>
        <dbReference type="HAMAP-Rule" id="MF_01334"/>
    </source>
</evidence>
<dbReference type="InterPro" id="IPR001021">
    <property type="entry name" value="Ribosomal_bL25_long"/>
</dbReference>
<dbReference type="KEGG" id="des:DSOUD_2677"/>
<keyword evidence="1 5" id="KW-0699">rRNA-binding</keyword>
<dbReference type="PATRIC" id="fig|1603606.3.peg.2909"/>
<dbReference type="InterPro" id="IPR020930">
    <property type="entry name" value="Ribosomal_uL5_bac-type"/>
</dbReference>
<keyword evidence="4 5" id="KW-0687">Ribonucleoprotein</keyword>
<dbReference type="CDD" id="cd00495">
    <property type="entry name" value="Ribosomal_L25_TL5_CTC"/>
    <property type="match status" value="1"/>
</dbReference>
<dbReference type="GO" id="GO:0003735">
    <property type="term" value="F:structural constituent of ribosome"/>
    <property type="evidence" value="ECO:0007669"/>
    <property type="project" value="InterPro"/>
</dbReference>
<dbReference type="STRING" id="1603606.DSOUD_2677"/>
<keyword evidence="9" id="KW-1185">Reference proteome</keyword>
<dbReference type="InterPro" id="IPR029751">
    <property type="entry name" value="Ribosomal_L25_dom"/>
</dbReference>
<evidence type="ECO:0000259" key="6">
    <source>
        <dbReference type="Pfam" id="PF01386"/>
    </source>
</evidence>